<evidence type="ECO:0000259" key="4">
    <source>
        <dbReference type="Pfam" id="PF00144"/>
    </source>
</evidence>
<accession>A0AAE4CUZ5</accession>
<keyword evidence="2" id="KW-0812">Transmembrane</keyword>
<dbReference type="PANTHER" id="PTHR46825:SF8">
    <property type="entry name" value="BETA-LACTAMASE-RELATED"/>
    <property type="match status" value="1"/>
</dbReference>
<reference evidence="5 6" key="1">
    <citation type="submission" date="2023-07" db="EMBL/GenBank/DDBJ databases">
        <title>Sequencing the genomes of 1000 actinobacteria strains.</title>
        <authorList>
            <person name="Klenk H.-P."/>
        </authorList>
    </citation>
    <scope>NUCLEOTIDE SEQUENCE [LARGE SCALE GENOMIC DNA]</scope>
    <source>
        <strain evidence="5 6">DSM 44711</strain>
    </source>
</reference>
<keyword evidence="2" id="KW-0472">Membrane</keyword>
<feature type="domain" description="Beta-lactamase-related" evidence="4">
    <location>
        <begin position="49"/>
        <end position="343"/>
    </location>
</feature>
<dbReference type="AlphaFoldDB" id="A0AAE4CUZ5"/>
<dbReference type="SUPFAM" id="SSF56601">
    <property type="entry name" value="beta-lactamase/transpeptidase-like"/>
    <property type="match status" value="1"/>
</dbReference>
<feature type="transmembrane region" description="Helical" evidence="2">
    <location>
        <begin position="432"/>
        <end position="454"/>
    </location>
</feature>
<name>A0AAE4CUZ5_9ACTN</name>
<proteinExistence type="predicted"/>
<feature type="transmembrane region" description="Helical" evidence="2">
    <location>
        <begin position="366"/>
        <end position="388"/>
    </location>
</feature>
<keyword evidence="3" id="KW-0732">Signal</keyword>
<protein>
    <submittedName>
        <fullName evidence="5">CubicO group peptidase (Beta-lactamase class C family)</fullName>
    </submittedName>
</protein>
<comment type="caution">
    <text evidence="5">The sequence shown here is derived from an EMBL/GenBank/DDBJ whole genome shotgun (WGS) entry which is preliminary data.</text>
</comment>
<feature type="signal peptide" evidence="3">
    <location>
        <begin position="1"/>
        <end position="19"/>
    </location>
</feature>
<feature type="chain" id="PRO_5041992420" evidence="3">
    <location>
        <begin position="20"/>
        <end position="490"/>
    </location>
</feature>
<evidence type="ECO:0000256" key="3">
    <source>
        <dbReference type="SAM" id="SignalP"/>
    </source>
</evidence>
<dbReference type="RefSeq" id="WP_310419094.1">
    <property type="nucleotide sequence ID" value="NZ_JAVDYC010000001.1"/>
</dbReference>
<dbReference type="Proteomes" id="UP001183629">
    <property type="component" value="Unassembled WGS sequence"/>
</dbReference>
<dbReference type="InterPro" id="IPR012338">
    <property type="entry name" value="Beta-lactam/transpept-like"/>
</dbReference>
<evidence type="ECO:0000256" key="1">
    <source>
        <dbReference type="SAM" id="MobiDB-lite"/>
    </source>
</evidence>
<dbReference type="PANTHER" id="PTHR46825">
    <property type="entry name" value="D-ALANYL-D-ALANINE-CARBOXYPEPTIDASE/ENDOPEPTIDASE AMPH"/>
    <property type="match status" value="1"/>
</dbReference>
<feature type="region of interest" description="Disordered" evidence="1">
    <location>
        <begin position="226"/>
        <end position="256"/>
    </location>
</feature>
<dbReference type="InterPro" id="IPR050491">
    <property type="entry name" value="AmpC-like"/>
</dbReference>
<evidence type="ECO:0000313" key="6">
    <source>
        <dbReference type="Proteomes" id="UP001183629"/>
    </source>
</evidence>
<dbReference type="InterPro" id="IPR001466">
    <property type="entry name" value="Beta-lactam-related"/>
</dbReference>
<feature type="compositionally biased region" description="Low complexity" evidence="1">
    <location>
        <begin position="243"/>
        <end position="256"/>
    </location>
</feature>
<keyword evidence="6" id="KW-1185">Reference proteome</keyword>
<feature type="transmembrane region" description="Helical" evidence="2">
    <location>
        <begin position="466"/>
        <end position="489"/>
    </location>
</feature>
<sequence length="490" mass="49856">MRAAVATVVAILAAGGALVAGPRPPSLGPEQTGDAALATLVRDAAGDPGGYRGLSVAHVQDGAVRFAGVGDDRITPDTAFEIGSVTKALTGMLLADLESDGLLRAQDTLGTLLPGTGGPAASITAEELTGHRSGLPRLPPQNPATLFLRQARAADPYAGITPERIGRDVAGTESLDGRGQVAYSNYGVSVLGLALATRAGVPYPRLVTDRVLTPLGMSRTVFTLDGAAPPPGAAEGGTPSGRAAAPWTASGTAPAGTGAWSTAADLGRLLTALLAGTAPGQAATTPRFDAGPDERIGYGWFTRTVDGRQIVWHNGATGGFRAFVGFEPATGRGVAVLGDTTRSVDALGLRLLGADAPDETRSLPEWSVTVITVLLLLAGVSPVTTGAAPIRLRGRRVIGTEPPDRLQVVDAALVSAGCLTVVRLTGDWQVVPAWLWALAVGLSAAGAVVAALRWRELRTLREGSNAASRWTGTAISAVTAIALAALFLLP</sequence>
<evidence type="ECO:0000256" key="2">
    <source>
        <dbReference type="SAM" id="Phobius"/>
    </source>
</evidence>
<dbReference type="EMBL" id="JAVDYC010000001">
    <property type="protein sequence ID" value="MDR7324942.1"/>
    <property type="molecule type" value="Genomic_DNA"/>
</dbReference>
<organism evidence="5 6">
    <name type="scientific">Catenuloplanes niger</name>
    <dbReference type="NCBI Taxonomy" id="587534"/>
    <lineage>
        <taxon>Bacteria</taxon>
        <taxon>Bacillati</taxon>
        <taxon>Actinomycetota</taxon>
        <taxon>Actinomycetes</taxon>
        <taxon>Micromonosporales</taxon>
        <taxon>Micromonosporaceae</taxon>
        <taxon>Catenuloplanes</taxon>
    </lineage>
</organism>
<gene>
    <name evidence="5" type="ORF">J2S44_005192</name>
</gene>
<evidence type="ECO:0000313" key="5">
    <source>
        <dbReference type="EMBL" id="MDR7324942.1"/>
    </source>
</evidence>
<dbReference type="Pfam" id="PF00144">
    <property type="entry name" value="Beta-lactamase"/>
    <property type="match status" value="1"/>
</dbReference>
<dbReference type="Gene3D" id="3.40.710.10">
    <property type="entry name" value="DD-peptidase/beta-lactamase superfamily"/>
    <property type="match status" value="1"/>
</dbReference>
<keyword evidence="2" id="KW-1133">Transmembrane helix</keyword>